<dbReference type="PANTHER" id="PTHR13634">
    <property type="entry name" value="RIBOSOME BIOGENESIS PROTEIN BRIX"/>
    <property type="match status" value="1"/>
</dbReference>
<dbReference type="GO" id="GO:0005730">
    <property type="term" value="C:nucleolus"/>
    <property type="evidence" value="ECO:0007669"/>
    <property type="project" value="UniProtKB-SubCell"/>
</dbReference>
<dbReference type="Proteomes" id="UP000664169">
    <property type="component" value="Unassembled WGS sequence"/>
</dbReference>
<dbReference type="PANTHER" id="PTHR13634:SF0">
    <property type="entry name" value="RIBOSOME BIOGENESIS PROTEIN BRX1 HOMOLOG"/>
    <property type="match status" value="1"/>
</dbReference>
<dbReference type="EMBL" id="CAJPDQ010000048">
    <property type="protein sequence ID" value="CAF9932802.1"/>
    <property type="molecule type" value="Genomic_DNA"/>
</dbReference>
<dbReference type="SMART" id="SM00879">
    <property type="entry name" value="Brix"/>
    <property type="match status" value="1"/>
</dbReference>
<evidence type="ECO:0000259" key="6">
    <source>
        <dbReference type="PROSITE" id="PS50833"/>
    </source>
</evidence>
<evidence type="ECO:0000256" key="4">
    <source>
        <dbReference type="ARBA" id="ARBA00023242"/>
    </source>
</evidence>
<keyword evidence="4" id="KW-0539">Nucleus</keyword>
<accession>A0A8H3FXF8</accession>
<dbReference type="GO" id="GO:0006364">
    <property type="term" value="P:rRNA processing"/>
    <property type="evidence" value="ECO:0007669"/>
    <property type="project" value="InterPro"/>
</dbReference>
<comment type="subcellular location">
    <subcellularLocation>
        <location evidence="1">Nucleus</location>
        <location evidence="1">Nucleolus</location>
    </subcellularLocation>
</comment>
<feature type="domain" description="Brix" evidence="6">
    <location>
        <begin position="48"/>
        <end position="267"/>
    </location>
</feature>
<comment type="caution">
    <text evidence="7">The sequence shown here is derived from an EMBL/GenBank/DDBJ whole genome shotgun (WGS) entry which is preliminary data.</text>
</comment>
<dbReference type="GO" id="GO:0019843">
    <property type="term" value="F:rRNA binding"/>
    <property type="evidence" value="ECO:0007669"/>
    <property type="project" value="InterPro"/>
</dbReference>
<reference evidence="7" key="1">
    <citation type="submission" date="2021-03" db="EMBL/GenBank/DDBJ databases">
        <authorList>
            <person name="Tagirdzhanova G."/>
        </authorList>
    </citation>
    <scope>NUCLEOTIDE SEQUENCE</scope>
</reference>
<evidence type="ECO:0000313" key="8">
    <source>
        <dbReference type="Proteomes" id="UP000664169"/>
    </source>
</evidence>
<dbReference type="OrthoDB" id="1638493at2759"/>
<evidence type="ECO:0000256" key="2">
    <source>
        <dbReference type="ARBA" id="ARBA00006369"/>
    </source>
</evidence>
<evidence type="ECO:0000313" key="7">
    <source>
        <dbReference type="EMBL" id="CAF9932802.1"/>
    </source>
</evidence>
<keyword evidence="3" id="KW-0690">Ribosome biogenesis</keyword>
<dbReference type="AlphaFoldDB" id="A0A8H3FXF8"/>
<dbReference type="GO" id="GO:0000027">
    <property type="term" value="P:ribosomal large subunit assembly"/>
    <property type="evidence" value="ECO:0007669"/>
    <property type="project" value="TreeGrafter"/>
</dbReference>
<feature type="compositionally biased region" description="Polar residues" evidence="5">
    <location>
        <begin position="1"/>
        <end position="10"/>
    </location>
</feature>
<evidence type="ECO:0000256" key="1">
    <source>
        <dbReference type="ARBA" id="ARBA00004604"/>
    </source>
</evidence>
<dbReference type="Pfam" id="PF04427">
    <property type="entry name" value="Brix"/>
    <property type="match status" value="1"/>
</dbReference>
<dbReference type="PROSITE" id="PS50833">
    <property type="entry name" value="BRIX"/>
    <property type="match status" value="1"/>
</dbReference>
<dbReference type="InterPro" id="IPR026532">
    <property type="entry name" value="BRX1"/>
</dbReference>
<gene>
    <name evidence="7" type="ORF">GOMPHAMPRED_006665</name>
</gene>
<feature type="compositionally biased region" description="Basic and acidic residues" evidence="5">
    <location>
        <begin position="310"/>
        <end position="329"/>
    </location>
</feature>
<feature type="region of interest" description="Disordered" evidence="5">
    <location>
        <begin position="1"/>
        <end position="27"/>
    </location>
</feature>
<name>A0A8H3FXF8_9LECA</name>
<protein>
    <recommendedName>
        <fullName evidence="6">Brix domain-containing protein</fullName>
    </recommendedName>
</protein>
<feature type="region of interest" description="Disordered" evidence="5">
    <location>
        <begin position="298"/>
        <end position="329"/>
    </location>
</feature>
<evidence type="ECO:0000256" key="5">
    <source>
        <dbReference type="SAM" id="MobiDB-lite"/>
    </source>
</evidence>
<evidence type="ECO:0000256" key="3">
    <source>
        <dbReference type="ARBA" id="ARBA00022517"/>
    </source>
</evidence>
<organism evidence="7 8">
    <name type="scientific">Gomphillus americanus</name>
    <dbReference type="NCBI Taxonomy" id="1940652"/>
    <lineage>
        <taxon>Eukaryota</taxon>
        <taxon>Fungi</taxon>
        <taxon>Dikarya</taxon>
        <taxon>Ascomycota</taxon>
        <taxon>Pezizomycotina</taxon>
        <taxon>Lecanoromycetes</taxon>
        <taxon>OSLEUM clade</taxon>
        <taxon>Ostropomycetidae</taxon>
        <taxon>Ostropales</taxon>
        <taxon>Graphidaceae</taxon>
        <taxon>Gomphilloideae</taxon>
        <taxon>Gomphillus</taxon>
    </lineage>
</organism>
<sequence length="335" mass="38302">MASVYKSMSNGRHADDSSEDGDDDVPKRTTQRVLILTSRGVTYRYNIYYLPYSNANTKPPSHRHLLNDLYALLPHSRKDAKLDTKSKLHHLNELADLYNTNNVLFFEARKGQDLYVWISKPPNGPTVKFHLHNLHTMSELHFPGNCLKGSRPVLSFDARFDTQPHLKLVRELLTHVFAVPKGARKTKPFVDHVMSFTYTDNKVWIRCYQIAETETSRKEQEESELPVNGRTTATVRSTSSKDTKLSLTEIGPRFVLTPIVILEGSFGGPVIYENKEFISPNQIRAELRLKRASKYARRSDAMSSGRVKKKELGLRSGEGRRRREGDELDDRVVFA</sequence>
<proteinExistence type="inferred from homology"/>
<comment type="similarity">
    <text evidence="2">Belongs to the BRX1 family.</text>
</comment>
<dbReference type="SUPFAM" id="SSF52954">
    <property type="entry name" value="Class II aaRS ABD-related"/>
    <property type="match status" value="1"/>
</dbReference>
<keyword evidence="8" id="KW-1185">Reference proteome</keyword>
<dbReference type="InterPro" id="IPR007109">
    <property type="entry name" value="Brix"/>
</dbReference>